<dbReference type="InterPro" id="IPR037051">
    <property type="entry name" value="4-carb_acid_sugar_kinase_N_sf"/>
</dbReference>
<dbReference type="InterPro" id="IPR042213">
    <property type="entry name" value="NBD_C_sf"/>
</dbReference>
<evidence type="ECO:0000313" key="9">
    <source>
        <dbReference type="EMBL" id="GAQ18689.1"/>
    </source>
</evidence>
<dbReference type="InterPro" id="IPR031475">
    <property type="entry name" value="NBD_C"/>
</dbReference>
<keyword evidence="2" id="KW-0808">Transferase</keyword>
<dbReference type="RefSeq" id="WP_058950617.1">
    <property type="nucleotide sequence ID" value="NZ_BBXV01000030.1"/>
</dbReference>
<evidence type="ECO:0000256" key="3">
    <source>
        <dbReference type="ARBA" id="ARBA00022741"/>
    </source>
</evidence>
<gene>
    <name evidence="9" type="ORF">OPHB3_2630</name>
</gene>
<keyword evidence="5" id="KW-0067">ATP-binding</keyword>
<dbReference type="AlphaFoldDB" id="A0A0U9HBM6"/>
<dbReference type="GO" id="GO:0016301">
    <property type="term" value="F:kinase activity"/>
    <property type="evidence" value="ECO:0007669"/>
    <property type="project" value="UniProtKB-KW"/>
</dbReference>
<organism evidence="9 10">
    <name type="scientific">Oceanobacillus picturae</name>
    <dbReference type="NCBI Taxonomy" id="171693"/>
    <lineage>
        <taxon>Bacteria</taxon>
        <taxon>Bacillati</taxon>
        <taxon>Bacillota</taxon>
        <taxon>Bacilli</taxon>
        <taxon>Bacillales</taxon>
        <taxon>Bacillaceae</taxon>
        <taxon>Oceanobacillus</taxon>
    </lineage>
</organism>
<dbReference type="Proteomes" id="UP000052946">
    <property type="component" value="Unassembled WGS sequence"/>
</dbReference>
<keyword evidence="4" id="KW-0418">Kinase</keyword>
<evidence type="ECO:0000256" key="6">
    <source>
        <dbReference type="ARBA" id="ARBA00023277"/>
    </source>
</evidence>
<dbReference type="SUPFAM" id="SSF142764">
    <property type="entry name" value="YgbK-like"/>
    <property type="match status" value="1"/>
</dbReference>
<dbReference type="Gene3D" id="3.40.980.20">
    <property type="entry name" value="Four-carbon acid sugar kinase, nucleotide binding domain"/>
    <property type="match status" value="1"/>
</dbReference>
<protein>
    <submittedName>
        <fullName evidence="9">Candidate type III effector Hop protein</fullName>
    </submittedName>
</protein>
<dbReference type="EMBL" id="BBXV01000030">
    <property type="protein sequence ID" value="GAQ18689.1"/>
    <property type="molecule type" value="Genomic_DNA"/>
</dbReference>
<dbReference type="Gene3D" id="3.40.50.10840">
    <property type="entry name" value="Putative sugar-binding, N-terminal domain"/>
    <property type="match status" value="1"/>
</dbReference>
<feature type="domain" description="Four-carbon acid sugar kinase nucleotide binding" evidence="8">
    <location>
        <begin position="266"/>
        <end position="433"/>
    </location>
</feature>
<dbReference type="InterPro" id="IPR010737">
    <property type="entry name" value="4-carb_acid_sugar_kinase_N"/>
</dbReference>
<dbReference type="Pfam" id="PF17042">
    <property type="entry name" value="NBD_C"/>
    <property type="match status" value="1"/>
</dbReference>
<dbReference type="Pfam" id="PF07005">
    <property type="entry name" value="SBD_N"/>
    <property type="match status" value="1"/>
</dbReference>
<dbReference type="GO" id="GO:0005524">
    <property type="term" value="F:ATP binding"/>
    <property type="evidence" value="ECO:0007669"/>
    <property type="project" value="UniProtKB-KW"/>
</dbReference>
<comment type="caution">
    <text evidence="9">The sequence shown here is derived from an EMBL/GenBank/DDBJ whole genome shotgun (WGS) entry which is preliminary data.</text>
</comment>
<comment type="similarity">
    <text evidence="1">Belongs to the four-carbon acid sugar kinase family.</text>
</comment>
<keyword evidence="6" id="KW-0119">Carbohydrate metabolism</keyword>
<evidence type="ECO:0000313" key="10">
    <source>
        <dbReference type="Proteomes" id="UP000052946"/>
    </source>
</evidence>
<accession>A0A0U9HBM6</accession>
<reference evidence="10" key="1">
    <citation type="submission" date="2015-07" db="EMBL/GenBank/DDBJ databases">
        <title>Draft Genome Sequence of Oceanobacillus picturae Heshi-B3 that Was Isolated from Fermented Rice Bran with Aging Salted Mackerel, Which Was Named Heshiko as Traditional Fermented Seafood in Japan.</title>
        <authorList>
            <person name="Akuzawa S."/>
            <person name="Nakagawa J."/>
            <person name="Kanekatsu T."/>
            <person name="Kanesaki Y."/>
            <person name="Suzuki T."/>
        </authorList>
    </citation>
    <scope>NUCLEOTIDE SEQUENCE [LARGE SCALE GENOMIC DNA]</scope>
    <source>
        <strain evidence="10">Heshi-B3</strain>
    </source>
</reference>
<keyword evidence="3" id="KW-0547">Nucleotide-binding</keyword>
<proteinExistence type="inferred from homology"/>
<evidence type="ECO:0000256" key="4">
    <source>
        <dbReference type="ARBA" id="ARBA00022777"/>
    </source>
</evidence>
<evidence type="ECO:0000256" key="1">
    <source>
        <dbReference type="ARBA" id="ARBA00005715"/>
    </source>
</evidence>
<evidence type="ECO:0000259" key="7">
    <source>
        <dbReference type="Pfam" id="PF07005"/>
    </source>
</evidence>
<feature type="domain" description="Four-carbon acid sugar kinase N-terminal" evidence="7">
    <location>
        <begin position="7"/>
        <end position="240"/>
    </location>
</feature>
<evidence type="ECO:0000256" key="2">
    <source>
        <dbReference type="ARBA" id="ARBA00022679"/>
    </source>
</evidence>
<reference evidence="9 10" key="2">
    <citation type="journal article" date="2016" name="Genome Announc.">
        <title>Draft Genome Sequence of Oceanobacillus picturae Heshi-B3, Isolated from Fermented Rice Bran in a Traditional Japanese Seafood Dish.</title>
        <authorList>
            <person name="Akuzawa S."/>
            <person name="Nagaoka J."/>
            <person name="Kanekatsu M."/>
            <person name="Kanesaki Y."/>
            <person name="Suzuki T."/>
        </authorList>
    </citation>
    <scope>NUCLEOTIDE SEQUENCE [LARGE SCALE GENOMIC DNA]</scope>
    <source>
        <strain evidence="9 10">Heshi-B3</strain>
    </source>
</reference>
<evidence type="ECO:0000259" key="8">
    <source>
        <dbReference type="Pfam" id="PF17042"/>
    </source>
</evidence>
<sequence>MQNRRLLAFYGDDFTGSTDAMEALDSFGLRTILFLEPPTEELLERFSDAQCIGVAGTARAKNNEEMEKELTPVYKKFKEINPYFVHYKVCSTFDSAPEVGSIGYAADLARRYFESGSYPLLVAAPALGRYTVFGNHFANFHGSIYRLDKHPVMSKHPVTPMDEANLAVHLQKQTKQSIGTINMVDMERDPAEFTDGAEDIVLYDAAEEKEMSWFADKVWQDRSETTSQFLIGSSGIEYALGNKWKRDNIVEGKAKERQPRDIDQMLVVSGSVSEVTKRQLEHAEESGFHMEQLPYELFTEENVPESYLNRIIELLDSKKKVILYTAKGTEDKAIKATRDHLTQAGISDIGIHIGQQLGRWTKYIMERAPLKRVVISGGDTSGFVTSQLGIYGLEVLQGIAPGAPLCRAYSEDERFDDLEIALKSGQLGGEGFFENVFLAKKTY</sequence>
<evidence type="ECO:0000256" key="5">
    <source>
        <dbReference type="ARBA" id="ARBA00022840"/>
    </source>
</evidence>
<dbReference type="OrthoDB" id="9778478at2"/>
<name>A0A0U9HBM6_9BACI</name>